<feature type="domain" description="Protein kinase" evidence="26">
    <location>
        <begin position="765"/>
        <end position="1041"/>
    </location>
</feature>
<dbReference type="GeneID" id="109013379"/>
<reference evidence="28" key="1">
    <citation type="submission" date="2025-08" db="UniProtKB">
        <authorList>
            <consortium name="RefSeq"/>
        </authorList>
    </citation>
    <scope>IDENTIFICATION</scope>
    <source>
        <tissue evidence="28">Leaves</tissue>
    </source>
</reference>
<dbReference type="OrthoDB" id="676979at2759"/>
<evidence type="ECO:0000256" key="25">
    <source>
        <dbReference type="SAM" id="SignalP"/>
    </source>
</evidence>
<evidence type="ECO:0000313" key="27">
    <source>
        <dbReference type="Proteomes" id="UP000235220"/>
    </source>
</evidence>
<keyword evidence="18" id="KW-0675">Receptor</keyword>
<protein>
    <recommendedName>
        <fullName evidence="3">non-specific serine/threonine protein kinase</fullName>
        <ecNumber evidence="3">2.7.11.1</ecNumber>
    </recommendedName>
</protein>
<dbReference type="FunFam" id="3.80.10.10:FF:000719">
    <property type="entry name" value="MDIS1-interacting receptor like kinase 2 isoform A"/>
    <property type="match status" value="1"/>
</dbReference>
<dbReference type="PANTHER" id="PTHR48053:SF139">
    <property type="entry name" value="LRR RECEPTOR-LIKE KINASE FAMILY PROTEIN"/>
    <property type="match status" value="1"/>
</dbReference>
<dbReference type="Pfam" id="PF00560">
    <property type="entry name" value="LRR_1"/>
    <property type="match status" value="4"/>
</dbReference>
<dbReference type="PROSITE" id="PS00107">
    <property type="entry name" value="PROTEIN_KINASE_ATP"/>
    <property type="match status" value="1"/>
</dbReference>
<keyword evidence="19" id="KW-0325">Glycoprotein</keyword>
<dbReference type="SUPFAM" id="SSF52058">
    <property type="entry name" value="L domain-like"/>
    <property type="match status" value="1"/>
</dbReference>
<keyword evidence="15 23" id="KW-0067">ATP-binding</keyword>
<dbReference type="PROSITE" id="PS00109">
    <property type="entry name" value="PROTEIN_KINASE_TYR"/>
    <property type="match status" value="1"/>
</dbReference>
<keyword evidence="8" id="KW-0433">Leucine-rich repeat</keyword>
<keyword evidence="10 24" id="KW-0812">Transmembrane</keyword>
<evidence type="ECO:0000256" key="4">
    <source>
        <dbReference type="ARBA" id="ARBA00022475"/>
    </source>
</evidence>
<dbReference type="SUPFAM" id="SSF52047">
    <property type="entry name" value="RNI-like"/>
    <property type="match status" value="1"/>
</dbReference>
<dbReference type="SUPFAM" id="SSF56112">
    <property type="entry name" value="Protein kinase-like (PK-like)"/>
    <property type="match status" value="1"/>
</dbReference>
<comment type="catalytic activity">
    <reaction evidence="21">
        <text>L-threonyl-[protein] + ATP = O-phospho-L-threonyl-[protein] + ADP + H(+)</text>
        <dbReference type="Rhea" id="RHEA:46608"/>
        <dbReference type="Rhea" id="RHEA-COMP:11060"/>
        <dbReference type="Rhea" id="RHEA-COMP:11605"/>
        <dbReference type="ChEBI" id="CHEBI:15378"/>
        <dbReference type="ChEBI" id="CHEBI:30013"/>
        <dbReference type="ChEBI" id="CHEBI:30616"/>
        <dbReference type="ChEBI" id="CHEBI:61977"/>
        <dbReference type="ChEBI" id="CHEBI:456216"/>
        <dbReference type="EC" id="2.7.11.1"/>
    </reaction>
</comment>
<dbReference type="InterPro" id="IPR017441">
    <property type="entry name" value="Protein_kinase_ATP_BS"/>
</dbReference>
<accession>A0A6P9EUS9</accession>
<comment type="catalytic activity">
    <reaction evidence="22">
        <text>L-seryl-[protein] + ATP = O-phospho-L-seryl-[protein] + ADP + H(+)</text>
        <dbReference type="Rhea" id="RHEA:17989"/>
        <dbReference type="Rhea" id="RHEA-COMP:9863"/>
        <dbReference type="Rhea" id="RHEA-COMP:11604"/>
        <dbReference type="ChEBI" id="CHEBI:15378"/>
        <dbReference type="ChEBI" id="CHEBI:29999"/>
        <dbReference type="ChEBI" id="CHEBI:30616"/>
        <dbReference type="ChEBI" id="CHEBI:83421"/>
        <dbReference type="ChEBI" id="CHEBI:456216"/>
        <dbReference type="EC" id="2.7.11.1"/>
    </reaction>
</comment>
<dbReference type="Pfam" id="PF23598">
    <property type="entry name" value="LRR_14"/>
    <property type="match status" value="1"/>
</dbReference>
<keyword evidence="5" id="KW-0134">Cell wall</keyword>
<dbReference type="Pfam" id="PF08263">
    <property type="entry name" value="LRRNT_2"/>
    <property type="match status" value="1"/>
</dbReference>
<dbReference type="SMART" id="SM00369">
    <property type="entry name" value="LRR_TYP"/>
    <property type="match status" value="10"/>
</dbReference>
<proteinExistence type="inferred from homology"/>
<keyword evidence="11 25" id="KW-0732">Signal</keyword>
<evidence type="ECO:0000256" key="18">
    <source>
        <dbReference type="ARBA" id="ARBA00023170"/>
    </source>
</evidence>
<dbReference type="SMART" id="SM00365">
    <property type="entry name" value="LRR_SD22"/>
    <property type="match status" value="5"/>
</dbReference>
<evidence type="ECO:0000256" key="10">
    <source>
        <dbReference type="ARBA" id="ARBA00022692"/>
    </source>
</evidence>
<feature type="chain" id="PRO_5028410400" description="non-specific serine/threonine protein kinase" evidence="25">
    <location>
        <begin position="26"/>
        <end position="1041"/>
    </location>
</feature>
<dbReference type="Gene3D" id="1.10.510.10">
    <property type="entry name" value="Transferase(Phosphotransferase) domain 1"/>
    <property type="match status" value="1"/>
</dbReference>
<evidence type="ECO:0000256" key="15">
    <source>
        <dbReference type="ARBA" id="ARBA00022840"/>
    </source>
</evidence>
<dbReference type="Pfam" id="PF12799">
    <property type="entry name" value="LRR_4"/>
    <property type="match status" value="1"/>
</dbReference>
<feature type="signal peptide" evidence="25">
    <location>
        <begin position="1"/>
        <end position="25"/>
    </location>
</feature>
<evidence type="ECO:0000256" key="3">
    <source>
        <dbReference type="ARBA" id="ARBA00012513"/>
    </source>
</evidence>
<keyword evidence="16 24" id="KW-1133">Transmembrane helix</keyword>
<dbReference type="FunFam" id="1.10.510.10:FF:000445">
    <property type="entry name" value="MDIS1-interacting receptor like kinase 2"/>
    <property type="match status" value="1"/>
</dbReference>
<dbReference type="Gene3D" id="3.30.200.20">
    <property type="entry name" value="Phosphorylase Kinase, domain 1"/>
    <property type="match status" value="1"/>
</dbReference>
<dbReference type="InterPro" id="IPR051716">
    <property type="entry name" value="Plant_RL_S/T_kinase"/>
</dbReference>
<dbReference type="InterPro" id="IPR000719">
    <property type="entry name" value="Prot_kinase_dom"/>
</dbReference>
<keyword evidence="7" id="KW-0597">Phosphoprotein</keyword>
<dbReference type="PANTHER" id="PTHR48053">
    <property type="entry name" value="LEUCINE RICH REPEAT FAMILY PROTEIN, EXPRESSED"/>
    <property type="match status" value="1"/>
</dbReference>
<feature type="transmembrane region" description="Helical" evidence="24">
    <location>
        <begin position="699"/>
        <end position="723"/>
    </location>
</feature>
<dbReference type="GO" id="GO:0005524">
    <property type="term" value="F:ATP binding"/>
    <property type="evidence" value="ECO:0007669"/>
    <property type="project" value="UniProtKB-UniRule"/>
</dbReference>
<dbReference type="Proteomes" id="UP000235220">
    <property type="component" value="Chromosome 5"/>
</dbReference>
<evidence type="ECO:0000259" key="26">
    <source>
        <dbReference type="PROSITE" id="PS50011"/>
    </source>
</evidence>
<gene>
    <name evidence="28" type="primary">LOC109013379</name>
</gene>
<keyword evidence="4" id="KW-1003">Cell membrane</keyword>
<dbReference type="InterPro" id="IPR025875">
    <property type="entry name" value="Leu-rich_rpt_4"/>
</dbReference>
<dbReference type="InterPro" id="IPR001611">
    <property type="entry name" value="Leu-rich_rpt"/>
</dbReference>
<dbReference type="InterPro" id="IPR011009">
    <property type="entry name" value="Kinase-like_dom_sf"/>
</dbReference>
<comment type="similarity">
    <text evidence="20">Belongs to the polygalacturonase-inhibiting protein family.</text>
</comment>
<evidence type="ECO:0000256" key="5">
    <source>
        <dbReference type="ARBA" id="ARBA00022512"/>
    </source>
</evidence>
<dbReference type="Pfam" id="PF13855">
    <property type="entry name" value="LRR_8"/>
    <property type="match status" value="3"/>
</dbReference>
<dbReference type="GO" id="GO:0004674">
    <property type="term" value="F:protein serine/threonine kinase activity"/>
    <property type="evidence" value="ECO:0007669"/>
    <property type="project" value="UniProtKB-KW"/>
</dbReference>
<keyword evidence="5" id="KW-0964">Secreted</keyword>
<evidence type="ECO:0000256" key="21">
    <source>
        <dbReference type="ARBA" id="ARBA00047899"/>
    </source>
</evidence>
<dbReference type="InterPro" id="IPR003591">
    <property type="entry name" value="Leu-rich_rpt_typical-subtyp"/>
</dbReference>
<keyword evidence="17 24" id="KW-0472">Membrane</keyword>
<dbReference type="PROSITE" id="PS50011">
    <property type="entry name" value="PROTEIN_KINASE_DOM"/>
    <property type="match status" value="1"/>
</dbReference>
<dbReference type="FunFam" id="3.80.10.10:FF:000416">
    <property type="entry name" value="Probable leucine-rich repeat receptor-like protein kinase At5g63930"/>
    <property type="match status" value="1"/>
</dbReference>
<evidence type="ECO:0000256" key="7">
    <source>
        <dbReference type="ARBA" id="ARBA00022553"/>
    </source>
</evidence>
<dbReference type="AlphaFoldDB" id="A0A6P9EUS9"/>
<feature type="binding site" evidence="23">
    <location>
        <position position="794"/>
    </location>
    <ligand>
        <name>ATP</name>
        <dbReference type="ChEBI" id="CHEBI:30616"/>
    </ligand>
</feature>
<evidence type="ECO:0000256" key="12">
    <source>
        <dbReference type="ARBA" id="ARBA00022737"/>
    </source>
</evidence>
<evidence type="ECO:0000256" key="24">
    <source>
        <dbReference type="SAM" id="Phobius"/>
    </source>
</evidence>
<comment type="subcellular location">
    <subcellularLocation>
        <location evidence="2">Cell membrane</location>
        <topology evidence="2">Single-pass type I membrane protein</topology>
    </subcellularLocation>
    <subcellularLocation>
        <location evidence="1">Secreted</location>
        <location evidence="1">Cell wall</location>
    </subcellularLocation>
</comment>
<evidence type="ECO:0000256" key="14">
    <source>
        <dbReference type="ARBA" id="ARBA00022777"/>
    </source>
</evidence>
<evidence type="ECO:0000256" key="9">
    <source>
        <dbReference type="ARBA" id="ARBA00022679"/>
    </source>
</evidence>
<dbReference type="InterPro" id="IPR055414">
    <property type="entry name" value="LRR_R13L4/SHOC2-like"/>
</dbReference>
<dbReference type="Gene3D" id="3.80.10.10">
    <property type="entry name" value="Ribonuclease Inhibitor"/>
    <property type="match status" value="4"/>
</dbReference>
<evidence type="ECO:0000313" key="28">
    <source>
        <dbReference type="RefSeq" id="XP_035546352.1"/>
    </source>
</evidence>
<evidence type="ECO:0000256" key="23">
    <source>
        <dbReference type="PROSITE-ProRule" id="PRU10141"/>
    </source>
</evidence>
<dbReference type="InterPro" id="IPR032675">
    <property type="entry name" value="LRR_dom_sf"/>
</dbReference>
<evidence type="ECO:0000256" key="22">
    <source>
        <dbReference type="ARBA" id="ARBA00048679"/>
    </source>
</evidence>
<evidence type="ECO:0000256" key="20">
    <source>
        <dbReference type="ARBA" id="ARBA00038043"/>
    </source>
</evidence>
<keyword evidence="13 23" id="KW-0547">Nucleotide-binding</keyword>
<dbReference type="FunCoup" id="A0A6P9EUS9">
    <property type="interactions" value="716"/>
</dbReference>
<dbReference type="GO" id="GO:0009653">
    <property type="term" value="P:anatomical structure morphogenesis"/>
    <property type="evidence" value="ECO:0007669"/>
    <property type="project" value="UniProtKB-ARBA"/>
</dbReference>
<organism evidence="27 28">
    <name type="scientific">Juglans regia</name>
    <name type="common">English walnut</name>
    <dbReference type="NCBI Taxonomy" id="51240"/>
    <lineage>
        <taxon>Eukaryota</taxon>
        <taxon>Viridiplantae</taxon>
        <taxon>Streptophyta</taxon>
        <taxon>Embryophyta</taxon>
        <taxon>Tracheophyta</taxon>
        <taxon>Spermatophyta</taxon>
        <taxon>Magnoliopsida</taxon>
        <taxon>eudicotyledons</taxon>
        <taxon>Gunneridae</taxon>
        <taxon>Pentapetalae</taxon>
        <taxon>rosids</taxon>
        <taxon>fabids</taxon>
        <taxon>Fagales</taxon>
        <taxon>Juglandaceae</taxon>
        <taxon>Juglans</taxon>
    </lineage>
</organism>
<keyword evidence="6" id="KW-0723">Serine/threonine-protein kinase</keyword>
<dbReference type="InParanoid" id="A0A6P9EUS9"/>
<sequence>MGSLAIKKVFSLLINFVLFAQLVSSLDAPAFSSNSSKEATALLTWKNSLQNESQSHLSSWTSVSSSIRNPCNNWLGISCNLAGSVIKINITESSLQGTLQGFSFLSFPNLAYIDLYMNALFGSIPPQISYLSKLEYLDLSYNQFSGKIPPEIGKLANLKVLHLIQNNLNGSIPEEIGHLNLLTELVLPNNHIDGSIPSALGNLSNLVILFLYGNELSGFVPPEMGNLSNLDQLFISRNHLTGPIPPTFGNLKKLTILIMFDNSLSGPIPSELGNLKSLKNISFQHNNLSGSIPASLGDLVNLTLLHLDNNRLSGSIPTEIGNLTSLKYLQLDQNQLRGSLPTSFANLSNLISLFLRENQLTGPIPQGIGDLINLETLQLNTNQFIGNLPQNICHIGGSLRYFDASNNYFVGRIPKSLKNCTSIVRLLLGGNQLIGDVAKDFGVYPNLEFIDLSHNRFYGRISSNWGQCQQLHTLLLGKNNITGSIPHEIGNWNQLGELDLSSNHIVGVIPKEFGRLISLERLRMNGNQLSGAIPFEFGSLKHLEYLDLSSNKLSKSIPSNFGDFVKLIDLNLSHNNFREGIPAHLLTLSHISKLDISYNSLDGEIPLEINKLESLVILNLSHNYLSGFIPKAFEQMRGLVYIDISYNELQGPIPNNNAFLNASVEALQGNKGLCGNVTGLQPCNASMINKHSSKKGHKVVFLLVFPLLGAVSVLLSFLGFFLFKQRRRTNIEPKQNKIEGHVFLSILQFNGRTLYDEIIKVTNGFDALYCIGKGGHGTVYKAELTSGPTVAVKKFNQPLHDICENRFQKEFLNEIRALTDIRHRNIVKLYGFCSNVQHSFLVCQYLERGSLSLILGNEDAAKVLSWSKRLNIVKGVAYALSYMHHDCSPSIIHRDISSSNILLDSQFEAHVSDFGTAKLLELDSSNWTSPAGTYGYIAPELAYTMKVTEKCDVYSFGVLAIEVIRGKHPGDLISSLSSPLAMENIQVKDVLDQRLPFPTVQVENELIIVVQLAMKCLNVCPQSRPTMEMISKVLSTNMAHS</sequence>
<dbReference type="FunFam" id="3.80.10.10:FF:000400">
    <property type="entry name" value="Nuclear pore complex protein NUP107"/>
    <property type="match status" value="1"/>
</dbReference>
<dbReference type="Pfam" id="PF00069">
    <property type="entry name" value="Pkinase"/>
    <property type="match status" value="1"/>
</dbReference>
<dbReference type="GO" id="GO:0099402">
    <property type="term" value="P:plant organ development"/>
    <property type="evidence" value="ECO:0007669"/>
    <property type="project" value="UniProtKB-ARBA"/>
</dbReference>
<dbReference type="FunFam" id="3.80.10.10:FF:000095">
    <property type="entry name" value="LRR receptor-like serine/threonine-protein kinase GSO1"/>
    <property type="match status" value="1"/>
</dbReference>
<evidence type="ECO:0000256" key="11">
    <source>
        <dbReference type="ARBA" id="ARBA00022729"/>
    </source>
</evidence>
<dbReference type="RefSeq" id="XP_035546352.1">
    <property type="nucleotide sequence ID" value="XM_035690459.1"/>
</dbReference>
<evidence type="ECO:0000256" key="8">
    <source>
        <dbReference type="ARBA" id="ARBA00022614"/>
    </source>
</evidence>
<evidence type="ECO:0000256" key="2">
    <source>
        <dbReference type="ARBA" id="ARBA00004251"/>
    </source>
</evidence>
<dbReference type="EC" id="2.7.11.1" evidence="3"/>
<keyword evidence="14" id="KW-0418">Kinase</keyword>
<dbReference type="InterPro" id="IPR008266">
    <property type="entry name" value="Tyr_kinase_AS"/>
</dbReference>
<dbReference type="GO" id="GO:0005886">
    <property type="term" value="C:plasma membrane"/>
    <property type="evidence" value="ECO:0007669"/>
    <property type="project" value="UniProtKB-SubCell"/>
</dbReference>
<evidence type="ECO:0000256" key="13">
    <source>
        <dbReference type="ARBA" id="ARBA00022741"/>
    </source>
</evidence>
<evidence type="ECO:0000256" key="17">
    <source>
        <dbReference type="ARBA" id="ARBA00023136"/>
    </source>
</evidence>
<keyword evidence="27" id="KW-1185">Reference proteome</keyword>
<dbReference type="FunFam" id="3.30.200.20:FF:000309">
    <property type="entry name" value="Leucine-rich repeat receptor protein kinase MSP1"/>
    <property type="match status" value="1"/>
</dbReference>
<dbReference type="PRINTS" id="PR00019">
    <property type="entry name" value="LEURICHRPT"/>
</dbReference>
<evidence type="ECO:0000256" key="19">
    <source>
        <dbReference type="ARBA" id="ARBA00023180"/>
    </source>
</evidence>
<keyword evidence="9" id="KW-0808">Transferase</keyword>
<evidence type="ECO:0000256" key="6">
    <source>
        <dbReference type="ARBA" id="ARBA00022527"/>
    </source>
</evidence>
<name>A0A6P9EUS9_JUGRE</name>
<dbReference type="InterPro" id="IPR013210">
    <property type="entry name" value="LRR_N_plant-typ"/>
</dbReference>
<keyword evidence="12" id="KW-0677">Repeat</keyword>
<evidence type="ECO:0000256" key="1">
    <source>
        <dbReference type="ARBA" id="ARBA00004191"/>
    </source>
</evidence>
<evidence type="ECO:0000256" key="16">
    <source>
        <dbReference type="ARBA" id="ARBA00022989"/>
    </source>
</evidence>